<name>A0A0R1R683_9LACO</name>
<evidence type="ECO:0000313" key="1">
    <source>
        <dbReference type="EMBL" id="KRL48552.1"/>
    </source>
</evidence>
<dbReference type="Proteomes" id="UP000051835">
    <property type="component" value="Unassembled WGS sequence"/>
</dbReference>
<comment type="caution">
    <text evidence="1">The sequence shown here is derived from an EMBL/GenBank/DDBJ whole genome shotgun (WGS) entry which is preliminary data.</text>
</comment>
<sequence length="160" mass="18364">MTYELRYKGMNEFRENEVSKMQRKYRDYFAYLKSVNPDPDASLIAVSPANAQQTDSEKFASLTARAGRRWGVILFHALYGNKTTKKTHVPYAVVHEDSFARDWDNTDRQEFDDDVAILEQCGMLQVKEVQGLTRLIMRYPAPLDGLADLRIKGIDQINPG</sequence>
<proteinExistence type="predicted"/>
<dbReference type="PATRIC" id="fig|1423805.4.peg.1037"/>
<organism evidence="1 2">
    <name type="scientific">Levilactobacillus spicheri DSM 15429</name>
    <dbReference type="NCBI Taxonomy" id="1423805"/>
    <lineage>
        <taxon>Bacteria</taxon>
        <taxon>Bacillati</taxon>
        <taxon>Bacillota</taxon>
        <taxon>Bacilli</taxon>
        <taxon>Lactobacillales</taxon>
        <taxon>Lactobacillaceae</taxon>
        <taxon>Levilactobacillus</taxon>
    </lineage>
</organism>
<dbReference type="EMBL" id="AZFC01000015">
    <property type="protein sequence ID" value="KRL48552.1"/>
    <property type="molecule type" value="Genomic_DNA"/>
</dbReference>
<accession>A0A0R1R683</accession>
<gene>
    <name evidence="1" type="ORF">FD37_GL001009</name>
</gene>
<dbReference type="AlphaFoldDB" id="A0A0R1R683"/>
<protein>
    <submittedName>
        <fullName evidence="1">Uncharacterized protein</fullName>
    </submittedName>
</protein>
<reference evidence="1 2" key="1">
    <citation type="journal article" date="2015" name="Genome Announc.">
        <title>Expanding the biotechnology potential of lactobacilli through comparative genomics of 213 strains and associated genera.</title>
        <authorList>
            <person name="Sun Z."/>
            <person name="Harris H.M."/>
            <person name="McCann A."/>
            <person name="Guo C."/>
            <person name="Argimon S."/>
            <person name="Zhang W."/>
            <person name="Yang X."/>
            <person name="Jeffery I.B."/>
            <person name="Cooney J.C."/>
            <person name="Kagawa T.F."/>
            <person name="Liu W."/>
            <person name="Song Y."/>
            <person name="Salvetti E."/>
            <person name="Wrobel A."/>
            <person name="Rasinkangas P."/>
            <person name="Parkhill J."/>
            <person name="Rea M.C."/>
            <person name="O'Sullivan O."/>
            <person name="Ritari J."/>
            <person name="Douillard F.P."/>
            <person name="Paul Ross R."/>
            <person name="Yang R."/>
            <person name="Briner A.E."/>
            <person name="Felis G.E."/>
            <person name="de Vos W.M."/>
            <person name="Barrangou R."/>
            <person name="Klaenhammer T.R."/>
            <person name="Caufield P.W."/>
            <person name="Cui Y."/>
            <person name="Zhang H."/>
            <person name="O'Toole P.W."/>
        </authorList>
    </citation>
    <scope>NUCLEOTIDE SEQUENCE [LARGE SCALE GENOMIC DNA]</scope>
    <source>
        <strain evidence="1 2">DSM 15429</strain>
    </source>
</reference>
<evidence type="ECO:0000313" key="2">
    <source>
        <dbReference type="Proteomes" id="UP000051835"/>
    </source>
</evidence>